<dbReference type="Proteomes" id="UP000008141">
    <property type="component" value="Unassembled WGS sequence"/>
</dbReference>
<dbReference type="GO" id="GO:0005840">
    <property type="term" value="C:ribosome"/>
    <property type="evidence" value="ECO:0007669"/>
    <property type="project" value="UniProtKB-KW"/>
</dbReference>
<dbReference type="eggNOG" id="KOG0887">
    <property type="taxonomic scope" value="Eukaryota"/>
</dbReference>
<sequence>MAGERVRLYVTGQFLGYKRGKSTQYTHTALVKVDGVNTKDETEFYLGKRVAYVYKAKTEKKGSKYRVIWGKVTRAHGSVGTVRTKFQKNLPPAAIGSKVRVLLYPSRV</sequence>
<keyword evidence="5" id="KW-1185">Reference proteome</keyword>
<reference evidence="4 5" key="1">
    <citation type="journal article" date="2010" name="Plant Cell">
        <title>The Chlorella variabilis NC64A genome reveals adaptation to photosymbiosis, coevolution with viruses, and cryptic sex.</title>
        <authorList>
            <person name="Blanc G."/>
            <person name="Duncan G."/>
            <person name="Agarkova I."/>
            <person name="Borodovsky M."/>
            <person name="Gurnon J."/>
            <person name="Kuo A."/>
            <person name="Lindquist E."/>
            <person name="Lucas S."/>
            <person name="Pangilinan J."/>
            <person name="Polle J."/>
            <person name="Salamov A."/>
            <person name="Terry A."/>
            <person name="Yamada T."/>
            <person name="Dunigan D.D."/>
            <person name="Grigoriev I.V."/>
            <person name="Claverie J.M."/>
            <person name="Van Etten J.L."/>
        </authorList>
    </citation>
    <scope>NUCLEOTIDE SEQUENCE [LARGE SCALE GENOMIC DNA]</scope>
    <source>
        <strain evidence="4 5">NC64A</strain>
    </source>
</reference>
<dbReference type="InterPro" id="IPR009000">
    <property type="entry name" value="Transl_B-barrel_sf"/>
</dbReference>
<evidence type="ECO:0008006" key="6">
    <source>
        <dbReference type="Google" id="ProtNLM"/>
    </source>
</evidence>
<evidence type="ECO:0000256" key="3">
    <source>
        <dbReference type="ARBA" id="ARBA00023274"/>
    </source>
</evidence>
<dbReference type="GO" id="GO:0003735">
    <property type="term" value="F:structural constituent of ribosome"/>
    <property type="evidence" value="ECO:0007669"/>
    <property type="project" value="InterPro"/>
</dbReference>
<dbReference type="SUPFAM" id="SSF50447">
    <property type="entry name" value="Translation proteins"/>
    <property type="match status" value="1"/>
</dbReference>
<dbReference type="Pfam" id="PF01247">
    <property type="entry name" value="Ribosomal_L35Ae"/>
    <property type="match status" value="1"/>
</dbReference>
<evidence type="ECO:0000313" key="5">
    <source>
        <dbReference type="Proteomes" id="UP000008141"/>
    </source>
</evidence>
<dbReference type="Gene3D" id="2.40.10.190">
    <property type="entry name" value="translation elongation factor selb, chain A, domain 4"/>
    <property type="match status" value="1"/>
</dbReference>
<dbReference type="RefSeq" id="XP_005849146.1">
    <property type="nucleotide sequence ID" value="XM_005849084.1"/>
</dbReference>
<dbReference type="KEGG" id="cvr:CHLNCDRAFT_30584"/>
<name>E1ZAE0_CHLVA</name>
<dbReference type="OMA" id="YRTNKHH"/>
<evidence type="ECO:0000256" key="2">
    <source>
        <dbReference type="ARBA" id="ARBA00022980"/>
    </source>
</evidence>
<dbReference type="FunFam" id="2.40.10.190:FF:000001">
    <property type="entry name" value="60S ribosomal protein L35a"/>
    <property type="match status" value="1"/>
</dbReference>
<comment type="similarity">
    <text evidence="1">Belongs to the eukaryotic ribosomal protein eL33 family.</text>
</comment>
<keyword evidence="3" id="KW-0687">Ribonucleoprotein</keyword>
<dbReference type="AlphaFoldDB" id="E1ZAE0"/>
<dbReference type="GO" id="GO:1990904">
    <property type="term" value="C:ribonucleoprotein complex"/>
    <property type="evidence" value="ECO:0007669"/>
    <property type="project" value="UniProtKB-KW"/>
</dbReference>
<dbReference type="InterPro" id="IPR001780">
    <property type="entry name" value="Ribosomal_eL33"/>
</dbReference>
<protein>
    <recommendedName>
        <fullName evidence="6">60S ribosomal protein L35a</fullName>
    </recommendedName>
</protein>
<dbReference type="GO" id="GO:0006412">
    <property type="term" value="P:translation"/>
    <property type="evidence" value="ECO:0007669"/>
    <property type="project" value="InterPro"/>
</dbReference>
<accession>E1ZAE0</accession>
<dbReference type="OrthoDB" id="504467at2759"/>
<dbReference type="InParanoid" id="E1ZAE0"/>
<keyword evidence="2" id="KW-0689">Ribosomal protein</keyword>
<dbReference type="HAMAP" id="MF_00573">
    <property type="entry name" value="Ribosomal_eL33"/>
    <property type="match status" value="1"/>
</dbReference>
<dbReference type="PANTHER" id="PTHR10902">
    <property type="entry name" value="60S RIBOSOMAL PROTEIN L35A"/>
    <property type="match status" value="1"/>
</dbReference>
<dbReference type="GeneID" id="17356744"/>
<evidence type="ECO:0000313" key="4">
    <source>
        <dbReference type="EMBL" id="EFN57044.1"/>
    </source>
</evidence>
<evidence type="ECO:0000256" key="1">
    <source>
        <dbReference type="ARBA" id="ARBA00009269"/>
    </source>
</evidence>
<dbReference type="InterPro" id="IPR038661">
    <property type="entry name" value="Ribosomal_eL33_sf"/>
</dbReference>
<proteinExistence type="inferred from homology"/>
<organism evidence="5">
    <name type="scientific">Chlorella variabilis</name>
    <name type="common">Green alga</name>
    <dbReference type="NCBI Taxonomy" id="554065"/>
    <lineage>
        <taxon>Eukaryota</taxon>
        <taxon>Viridiplantae</taxon>
        <taxon>Chlorophyta</taxon>
        <taxon>core chlorophytes</taxon>
        <taxon>Trebouxiophyceae</taxon>
        <taxon>Chlorellales</taxon>
        <taxon>Chlorellaceae</taxon>
        <taxon>Chlorella clade</taxon>
        <taxon>Chlorella</taxon>
    </lineage>
</organism>
<dbReference type="EMBL" id="GL433840">
    <property type="protein sequence ID" value="EFN57044.1"/>
    <property type="molecule type" value="Genomic_DNA"/>
</dbReference>
<dbReference type="STRING" id="554065.E1ZAE0"/>
<dbReference type="FunCoup" id="E1ZAE0">
    <property type="interactions" value="1480"/>
</dbReference>
<gene>
    <name evidence="4" type="ORF">CHLNCDRAFT_30584</name>
</gene>